<dbReference type="PROSITE" id="PS51352">
    <property type="entry name" value="THIOREDOXIN_2"/>
    <property type="match status" value="1"/>
</dbReference>
<evidence type="ECO:0000256" key="3">
    <source>
        <dbReference type="ARBA" id="ARBA00022982"/>
    </source>
</evidence>
<dbReference type="AlphaFoldDB" id="A0A2P2IYN2"/>
<dbReference type="CDD" id="cd02947">
    <property type="entry name" value="TRX_family"/>
    <property type="match status" value="1"/>
</dbReference>
<dbReference type="InterPro" id="IPR036249">
    <property type="entry name" value="Thioredoxin-like_sf"/>
</dbReference>
<dbReference type="PRINTS" id="PR00421">
    <property type="entry name" value="THIOREDOXIN"/>
</dbReference>
<dbReference type="PANTHER" id="PTHR45663">
    <property type="entry name" value="GEO12009P1"/>
    <property type="match status" value="1"/>
</dbReference>
<dbReference type="GO" id="GO:0005737">
    <property type="term" value="C:cytoplasm"/>
    <property type="evidence" value="ECO:0007669"/>
    <property type="project" value="TreeGrafter"/>
</dbReference>
<accession>A0A2P2IYN2</accession>
<evidence type="ECO:0000256" key="4">
    <source>
        <dbReference type="ARBA" id="ARBA00023157"/>
    </source>
</evidence>
<keyword evidence="4" id="KW-1015">Disulfide bond</keyword>
<evidence type="ECO:0000256" key="1">
    <source>
        <dbReference type="ARBA" id="ARBA00022448"/>
    </source>
</evidence>
<organism evidence="8">
    <name type="scientific">Rhizophora mucronata</name>
    <name type="common">Asiatic mangrove</name>
    <dbReference type="NCBI Taxonomy" id="61149"/>
    <lineage>
        <taxon>Eukaryota</taxon>
        <taxon>Viridiplantae</taxon>
        <taxon>Streptophyta</taxon>
        <taxon>Embryophyta</taxon>
        <taxon>Tracheophyta</taxon>
        <taxon>Spermatophyta</taxon>
        <taxon>Magnoliopsida</taxon>
        <taxon>eudicotyledons</taxon>
        <taxon>Gunneridae</taxon>
        <taxon>Pentapetalae</taxon>
        <taxon>rosids</taxon>
        <taxon>fabids</taxon>
        <taxon>Malpighiales</taxon>
        <taxon>Rhizophoraceae</taxon>
        <taxon>Rhizophora</taxon>
    </lineage>
</organism>
<keyword evidence="2" id="KW-0809">Transit peptide</keyword>
<feature type="domain" description="Thioredoxin" evidence="7">
    <location>
        <begin position="70"/>
        <end position="200"/>
    </location>
</feature>
<dbReference type="SUPFAM" id="SSF52833">
    <property type="entry name" value="Thioredoxin-like"/>
    <property type="match status" value="1"/>
</dbReference>
<dbReference type="FunFam" id="3.40.30.10:FF:000001">
    <property type="entry name" value="Thioredoxin"/>
    <property type="match status" value="1"/>
</dbReference>
<name>A0A2P2IYN2_RHIMU</name>
<evidence type="ECO:0000256" key="2">
    <source>
        <dbReference type="ARBA" id="ARBA00022946"/>
    </source>
</evidence>
<dbReference type="InterPro" id="IPR013766">
    <property type="entry name" value="Thioredoxin_domain"/>
</dbReference>
<evidence type="ECO:0000259" key="7">
    <source>
        <dbReference type="PROSITE" id="PS51352"/>
    </source>
</evidence>
<protein>
    <recommendedName>
        <fullName evidence="7">Thioredoxin domain-containing protein</fullName>
    </recommendedName>
</protein>
<sequence length="205" mass="22561">MEAMATMASNSTLLLHYSRSGVLPPLPLHPCTAKSTAYHTAPSSFSSSSWTLSMLTTTRTPRRRRRSSCSSSSSSSSSYAACTVRKSTIKCGAINNISESEFDTVVLESERPVLVEFVADWCGPCRLISPSMEWAAQEYGDRLTIVKIDHDANPQLIQKYEVYGLPTLILFKNGQEVPKSRMEGAITKVKLKDYLDVLLDSISVA</sequence>
<dbReference type="GO" id="GO:0015035">
    <property type="term" value="F:protein-disulfide reductase activity"/>
    <property type="evidence" value="ECO:0007669"/>
    <property type="project" value="TreeGrafter"/>
</dbReference>
<reference evidence="8" key="1">
    <citation type="submission" date="2018-02" db="EMBL/GenBank/DDBJ databases">
        <title>Rhizophora mucronata_Transcriptome.</title>
        <authorList>
            <person name="Meera S.P."/>
            <person name="Sreeshan A."/>
            <person name="Augustine A."/>
        </authorList>
    </citation>
    <scope>NUCLEOTIDE SEQUENCE</scope>
    <source>
        <tissue evidence="8">Leaf</tissue>
    </source>
</reference>
<keyword evidence="1" id="KW-0813">Transport</keyword>
<keyword evidence="3" id="KW-0249">Electron transport</keyword>
<proteinExistence type="predicted"/>
<keyword evidence="5" id="KW-0676">Redox-active center</keyword>
<evidence type="ECO:0000313" key="8">
    <source>
        <dbReference type="EMBL" id="MBW86331.1"/>
    </source>
</evidence>
<feature type="compositionally biased region" description="Low complexity" evidence="6">
    <location>
        <begin position="68"/>
        <end position="77"/>
    </location>
</feature>
<dbReference type="PANTHER" id="PTHR45663:SF22">
    <property type="entry name" value="THIOREDOXIN X, CHLOROPLASTIC"/>
    <property type="match status" value="1"/>
</dbReference>
<dbReference type="Gene3D" id="3.40.30.10">
    <property type="entry name" value="Glutaredoxin"/>
    <property type="match status" value="1"/>
</dbReference>
<feature type="region of interest" description="Disordered" evidence="6">
    <location>
        <begin position="56"/>
        <end position="77"/>
    </location>
</feature>
<evidence type="ECO:0000256" key="6">
    <source>
        <dbReference type="SAM" id="MobiDB-lite"/>
    </source>
</evidence>
<dbReference type="Pfam" id="PF00085">
    <property type="entry name" value="Thioredoxin"/>
    <property type="match status" value="1"/>
</dbReference>
<dbReference type="EMBL" id="GGEC01005848">
    <property type="protein sequence ID" value="MBW86331.1"/>
    <property type="molecule type" value="Transcribed_RNA"/>
</dbReference>
<evidence type="ECO:0000256" key="5">
    <source>
        <dbReference type="ARBA" id="ARBA00023284"/>
    </source>
</evidence>